<evidence type="ECO:0000256" key="5">
    <source>
        <dbReference type="ARBA" id="ARBA00022692"/>
    </source>
</evidence>
<evidence type="ECO:0000256" key="12">
    <source>
        <dbReference type="ARBA" id="ARBA00023264"/>
    </source>
</evidence>
<evidence type="ECO:0000256" key="1">
    <source>
        <dbReference type="ARBA" id="ARBA00004448"/>
    </source>
</evidence>
<evidence type="ECO:0000256" key="15">
    <source>
        <dbReference type="SAM" id="Phobius"/>
    </source>
</evidence>
<protein>
    <recommendedName>
        <fullName evidence="13">cardiolipin synthase (CMP-forming)</fullName>
        <ecNumber evidence="13">2.7.8.41</ecNumber>
    </recommendedName>
</protein>
<keyword evidence="5 15" id="KW-0812">Transmembrane</keyword>
<proteinExistence type="inferred from homology"/>
<dbReference type="GO" id="GO:0032049">
    <property type="term" value="P:cardiolipin biosynthetic process"/>
    <property type="evidence" value="ECO:0007669"/>
    <property type="project" value="TreeGrafter"/>
</dbReference>
<keyword evidence="8" id="KW-0443">Lipid metabolism</keyword>
<dbReference type="Pfam" id="PF01066">
    <property type="entry name" value="CDP-OH_P_transf"/>
    <property type="match status" value="1"/>
</dbReference>
<evidence type="ECO:0000313" key="17">
    <source>
        <dbReference type="RefSeq" id="XP_025833387.1"/>
    </source>
</evidence>
<evidence type="ECO:0000256" key="8">
    <source>
        <dbReference type="ARBA" id="ARBA00023098"/>
    </source>
</evidence>
<dbReference type="CTD" id="43104"/>
<keyword evidence="9" id="KW-0496">Mitochondrion</keyword>
<comment type="similarity">
    <text evidence="2">Belongs to the CDP-alcohol phosphatidyltransferase class-I family.</text>
</comment>
<comment type="catalytic activity">
    <reaction evidence="14">
        <text>a CDP-1,2-diacyl-sn-glycerol + a 1,2-diacyl-sn-glycero-3-phospho-(1'-sn-glycerol) = a cardiolipin + CMP + H(+)</text>
        <dbReference type="Rhea" id="RHEA:32931"/>
        <dbReference type="ChEBI" id="CHEBI:15378"/>
        <dbReference type="ChEBI" id="CHEBI:58332"/>
        <dbReference type="ChEBI" id="CHEBI:60377"/>
        <dbReference type="ChEBI" id="CHEBI:62237"/>
        <dbReference type="ChEBI" id="CHEBI:64716"/>
        <dbReference type="EC" id="2.7.8.41"/>
    </reaction>
</comment>
<organism evidence="16 17">
    <name type="scientific">Agrilus planipennis</name>
    <name type="common">Emerald ash borer</name>
    <name type="synonym">Agrilus marcopoli</name>
    <dbReference type="NCBI Taxonomy" id="224129"/>
    <lineage>
        <taxon>Eukaryota</taxon>
        <taxon>Metazoa</taxon>
        <taxon>Ecdysozoa</taxon>
        <taxon>Arthropoda</taxon>
        <taxon>Hexapoda</taxon>
        <taxon>Insecta</taxon>
        <taxon>Pterygota</taxon>
        <taxon>Neoptera</taxon>
        <taxon>Endopterygota</taxon>
        <taxon>Coleoptera</taxon>
        <taxon>Polyphaga</taxon>
        <taxon>Elateriformia</taxon>
        <taxon>Buprestoidea</taxon>
        <taxon>Buprestidae</taxon>
        <taxon>Agrilinae</taxon>
        <taxon>Agrilus</taxon>
    </lineage>
</organism>
<dbReference type="PANTHER" id="PTHR14269:SF60">
    <property type="entry name" value="CARDIOLIPIN SYNTHASE (CMP-FORMING)"/>
    <property type="match status" value="1"/>
</dbReference>
<dbReference type="FunCoup" id="A0A7F5RBQ1">
    <property type="interactions" value="1202"/>
</dbReference>
<dbReference type="PIRSF" id="PIRSF000847">
    <property type="entry name" value="Phos_ph_gly_syn"/>
    <property type="match status" value="1"/>
</dbReference>
<evidence type="ECO:0000256" key="6">
    <source>
        <dbReference type="ARBA" id="ARBA00022792"/>
    </source>
</evidence>
<dbReference type="InterPro" id="IPR043130">
    <property type="entry name" value="CDP-OH_PTrfase_TM_dom"/>
</dbReference>
<dbReference type="GO" id="GO:0043337">
    <property type="term" value="F:cardiolipin synthase (CMP-forming)"/>
    <property type="evidence" value="ECO:0007669"/>
    <property type="project" value="UniProtKB-EC"/>
</dbReference>
<keyword evidence="3" id="KW-0444">Lipid biosynthesis</keyword>
<keyword evidence="6" id="KW-0999">Mitochondrion inner membrane</keyword>
<dbReference type="GO" id="GO:0008444">
    <property type="term" value="F:CDP-diacylglycerol-glycerol-3-phosphate 3-phosphatidyltransferase activity"/>
    <property type="evidence" value="ECO:0007669"/>
    <property type="project" value="InterPro"/>
</dbReference>
<comment type="subcellular location">
    <subcellularLocation>
        <location evidence="1">Mitochondrion inner membrane</location>
        <topology evidence="1">Multi-pass membrane protein</topology>
    </subcellularLocation>
</comment>
<dbReference type="FunFam" id="1.20.120.1760:FF:000005">
    <property type="entry name" value="Cardiolipin synthase 1"/>
    <property type="match status" value="1"/>
</dbReference>
<evidence type="ECO:0000256" key="13">
    <source>
        <dbReference type="ARBA" id="ARBA00039001"/>
    </source>
</evidence>
<keyword evidence="11" id="KW-0594">Phospholipid biosynthesis</keyword>
<feature type="transmembrane region" description="Helical" evidence="15">
    <location>
        <begin position="15"/>
        <end position="36"/>
    </location>
</feature>
<sequence>MLSPFLGMLIIQAEFQYALAVLGIAAVTDLLDGWIARTWESQSSNLGSFLDPMADKVLIATLFLSLTYAELIPVILTGMIIGRDVLLVTAGFIIRYQSLPPPKTLSRYFDASHATAKLAPTLISKVNTGIQLLLVGSTLAAPVFQYVNHPALQTLWYVTGVTTVAAGLSYIMSKNTYKILTKEK</sequence>
<feature type="transmembrane region" description="Helical" evidence="15">
    <location>
        <begin position="154"/>
        <end position="172"/>
    </location>
</feature>
<evidence type="ECO:0000256" key="7">
    <source>
        <dbReference type="ARBA" id="ARBA00022989"/>
    </source>
</evidence>
<dbReference type="Gene3D" id="1.20.120.1760">
    <property type="match status" value="1"/>
</dbReference>
<dbReference type="InterPro" id="IPR050324">
    <property type="entry name" value="CDP-alcohol_PTase-I"/>
</dbReference>
<dbReference type="KEGG" id="apln:108738200"/>
<dbReference type="EC" id="2.7.8.41" evidence="13"/>
<dbReference type="RefSeq" id="XP_025833387.1">
    <property type="nucleotide sequence ID" value="XM_025977602.1"/>
</dbReference>
<evidence type="ECO:0000256" key="9">
    <source>
        <dbReference type="ARBA" id="ARBA00023128"/>
    </source>
</evidence>
<dbReference type="OrthoDB" id="10020554at2759"/>
<dbReference type="GeneID" id="108738200"/>
<name>A0A7F5RBQ1_AGRPL</name>
<keyword evidence="10 15" id="KW-0472">Membrane</keyword>
<keyword evidence="7 15" id="KW-1133">Transmembrane helix</keyword>
<dbReference type="GO" id="GO:0005743">
    <property type="term" value="C:mitochondrial inner membrane"/>
    <property type="evidence" value="ECO:0007669"/>
    <property type="project" value="UniProtKB-SubCell"/>
</dbReference>
<dbReference type="Proteomes" id="UP000192223">
    <property type="component" value="Unplaced"/>
</dbReference>
<gene>
    <name evidence="17" type="primary">LOC108738200</name>
</gene>
<evidence type="ECO:0000313" key="16">
    <source>
        <dbReference type="Proteomes" id="UP000192223"/>
    </source>
</evidence>
<evidence type="ECO:0000256" key="14">
    <source>
        <dbReference type="ARBA" id="ARBA00047433"/>
    </source>
</evidence>
<feature type="transmembrane region" description="Helical" evidence="15">
    <location>
        <begin position="57"/>
        <end position="81"/>
    </location>
</feature>
<evidence type="ECO:0000256" key="10">
    <source>
        <dbReference type="ARBA" id="ARBA00023136"/>
    </source>
</evidence>
<accession>A0A7F5RBQ1</accession>
<dbReference type="InterPro" id="IPR000462">
    <property type="entry name" value="CDP-OH_P_trans"/>
</dbReference>
<keyword evidence="16" id="KW-1185">Reference proteome</keyword>
<evidence type="ECO:0000256" key="2">
    <source>
        <dbReference type="ARBA" id="ARBA00010441"/>
    </source>
</evidence>
<evidence type="ECO:0000256" key="3">
    <source>
        <dbReference type="ARBA" id="ARBA00022516"/>
    </source>
</evidence>
<dbReference type="AlphaFoldDB" id="A0A7F5RBQ1"/>
<dbReference type="InterPro" id="IPR004570">
    <property type="entry name" value="Phosphatidylglycerol_P_synth"/>
</dbReference>
<reference evidence="17" key="1">
    <citation type="submission" date="2025-08" db="UniProtKB">
        <authorList>
            <consortium name="RefSeq"/>
        </authorList>
    </citation>
    <scope>IDENTIFICATION</scope>
    <source>
        <tissue evidence="17">Entire body</tissue>
    </source>
</reference>
<keyword evidence="12" id="KW-1208">Phospholipid metabolism</keyword>
<keyword evidence="4" id="KW-0808">Transferase</keyword>
<dbReference type="InParanoid" id="A0A7F5RBQ1"/>
<evidence type="ECO:0000256" key="11">
    <source>
        <dbReference type="ARBA" id="ARBA00023209"/>
    </source>
</evidence>
<dbReference type="PANTHER" id="PTHR14269">
    <property type="entry name" value="CDP-DIACYLGLYCEROL--GLYCEROL-3-PHOSPHATE 3-PHOSPHATIDYLTRANSFERASE-RELATED"/>
    <property type="match status" value="1"/>
</dbReference>
<evidence type="ECO:0000256" key="4">
    <source>
        <dbReference type="ARBA" id="ARBA00022679"/>
    </source>
</evidence>